<name>A0A842HH45_9BACT</name>
<sequence length="866" mass="95847">MKTRPASSQQPRTSLSHRLRTRKGSMIMIALLLTAGVSMILGSVLDFGMTEKKNNSRHILHQEAKNAAESFVEYGFADLMDRFRTKSAVGLVRNSLASDPVTIPASATSFYNGSNIDLSKCELVVGEIPDAATEVYIDPTDPSNEYDPLKGKRAYVRRIEVLGKAVATTSRNNGMSMEAYAREVLEVRDSPLFAHAIFYNMDLELHPGPQMNIYGPVHTNKDFWVESTNGLKFYETVSCAGRILHGYKLSSMYPSGALKSQNDHTQQASVQIVNSQGAFKDMYIGGSKSTDAAWLDHRDKDWRSAASQRWDGYVQDTAHGVPVLNPVGIADYVPLDQSVLEGAILNPGDPDSRINVIENHAYALIEPVLSERHPNYKGDAVRQEKYAYKAGLILRLERTGDVLNPYYPTGTYTNSSANESFPVRRNLYHVKAYKYERNSDGDPIIGTDGYPIMYEVRLPKGLVGAADRATMREIDKDGELDLYYTQDEKDDDALVGTTTISYTWVNGRRVAVESDPHEKTNNYNPLSSDVLGGMYDHREDKPLDMLSINVERLCELVDNTNSRYNPDEWKDHYGPGAVPTAIYNPSADWNGIIYVQFPVDTQVNGGSSARDVNFAASGARARYDNIVSGTDKFVALQVISASKFPSPTYAEEKGLTIATNGPLYTIGNINANGRAHTNDANLPDDSSEPPGSFASDTLTVLSNRWYPDSANNRKYSNRNSTSNRTASYTEFSAAILTGLKPTIPQNSPNIPPRGAISGGAHNFPRFLENWNGELTIRGSLVALFESEVHTLAMPNDSGNYYDPPDRDWGFNENFRNGNYPPGTPNTRTYRRVSLQDIPENSKGKSSDPDYQEGYVQAKARIQGSSS</sequence>
<keyword evidence="3" id="KW-1185">Reference proteome</keyword>
<feature type="region of interest" description="Disordered" evidence="1">
    <location>
        <begin position="836"/>
        <end position="866"/>
    </location>
</feature>
<comment type="caution">
    <text evidence="2">The sequence shown here is derived from an EMBL/GenBank/DDBJ whole genome shotgun (WGS) entry which is preliminary data.</text>
</comment>
<accession>A0A842HH45</accession>
<proteinExistence type="predicted"/>
<dbReference type="RefSeq" id="WP_185675542.1">
    <property type="nucleotide sequence ID" value="NZ_JACHVB010000025.1"/>
</dbReference>
<evidence type="ECO:0000256" key="1">
    <source>
        <dbReference type="SAM" id="MobiDB-lite"/>
    </source>
</evidence>
<feature type="region of interest" description="Disordered" evidence="1">
    <location>
        <begin position="675"/>
        <end position="694"/>
    </location>
</feature>
<dbReference type="AlphaFoldDB" id="A0A842HH45"/>
<organism evidence="2 3">
    <name type="scientific">Ruficoccus amylovorans</name>
    <dbReference type="NCBI Taxonomy" id="1804625"/>
    <lineage>
        <taxon>Bacteria</taxon>
        <taxon>Pseudomonadati</taxon>
        <taxon>Verrucomicrobiota</taxon>
        <taxon>Opitutia</taxon>
        <taxon>Puniceicoccales</taxon>
        <taxon>Cerasicoccaceae</taxon>
        <taxon>Ruficoccus</taxon>
    </lineage>
</organism>
<dbReference type="Proteomes" id="UP000546464">
    <property type="component" value="Unassembled WGS sequence"/>
</dbReference>
<gene>
    <name evidence="2" type="ORF">H5P28_09850</name>
</gene>
<protein>
    <submittedName>
        <fullName evidence="2">Uncharacterized protein</fullName>
    </submittedName>
</protein>
<reference evidence="2 3" key="1">
    <citation type="submission" date="2020-07" db="EMBL/GenBank/DDBJ databases">
        <authorList>
            <person name="Feng X."/>
        </authorList>
    </citation>
    <scope>NUCLEOTIDE SEQUENCE [LARGE SCALE GENOMIC DNA]</scope>
    <source>
        <strain evidence="2 3">JCM31066</strain>
    </source>
</reference>
<evidence type="ECO:0000313" key="3">
    <source>
        <dbReference type="Proteomes" id="UP000546464"/>
    </source>
</evidence>
<evidence type="ECO:0000313" key="2">
    <source>
        <dbReference type="EMBL" id="MBC2594561.1"/>
    </source>
</evidence>
<dbReference type="EMBL" id="JACHVB010000025">
    <property type="protein sequence ID" value="MBC2594561.1"/>
    <property type="molecule type" value="Genomic_DNA"/>
</dbReference>